<dbReference type="Proteomes" id="UP001434883">
    <property type="component" value="Unassembled WGS sequence"/>
</dbReference>
<dbReference type="PROSITE" id="PS00028">
    <property type="entry name" value="ZINC_FINGER_C2H2_1"/>
    <property type="match status" value="1"/>
</dbReference>
<reference evidence="7 8" key="1">
    <citation type="submission" date="2021-06" db="EMBL/GenBank/DDBJ databases">
        <authorList>
            <person name="Palmer J.M."/>
        </authorList>
    </citation>
    <scope>NUCLEOTIDE SEQUENCE [LARGE SCALE GENOMIC DNA]</scope>
    <source>
        <strain evidence="7 8">XC_2019</strain>
        <tissue evidence="7">Muscle</tissue>
    </source>
</reference>
<dbReference type="InterPro" id="IPR013087">
    <property type="entry name" value="Znf_C2H2_type"/>
</dbReference>
<keyword evidence="2" id="KW-0677">Repeat</keyword>
<dbReference type="SUPFAM" id="SSF57667">
    <property type="entry name" value="beta-beta-alpha zinc fingers"/>
    <property type="match status" value="1"/>
</dbReference>
<dbReference type="PANTHER" id="PTHR23234">
    <property type="entry name" value="ZNF44 PROTEIN"/>
    <property type="match status" value="1"/>
</dbReference>
<evidence type="ECO:0000259" key="6">
    <source>
        <dbReference type="PROSITE" id="PS50157"/>
    </source>
</evidence>
<dbReference type="PANTHER" id="PTHR23234:SF10">
    <property type="entry name" value="RIKEN CDNA 6720489N17 GENE-RELATED"/>
    <property type="match status" value="1"/>
</dbReference>
<dbReference type="InterPro" id="IPR050758">
    <property type="entry name" value="Znf_C2H2-type"/>
</dbReference>
<evidence type="ECO:0000256" key="3">
    <source>
        <dbReference type="ARBA" id="ARBA00022771"/>
    </source>
</evidence>
<keyword evidence="3 5" id="KW-0863">Zinc-finger</keyword>
<evidence type="ECO:0000256" key="4">
    <source>
        <dbReference type="ARBA" id="ARBA00022833"/>
    </source>
</evidence>
<evidence type="ECO:0000256" key="1">
    <source>
        <dbReference type="ARBA" id="ARBA00022723"/>
    </source>
</evidence>
<dbReference type="Gene3D" id="3.30.160.60">
    <property type="entry name" value="Classic Zinc Finger"/>
    <property type="match status" value="2"/>
</dbReference>
<comment type="caution">
    <text evidence="7">The sequence shown here is derived from an EMBL/GenBank/DDBJ whole genome shotgun (WGS) entry which is preliminary data.</text>
</comment>
<dbReference type="PROSITE" id="PS50157">
    <property type="entry name" value="ZINC_FINGER_C2H2_2"/>
    <property type="match status" value="2"/>
</dbReference>
<accession>A0ABV0RIP1</accession>
<evidence type="ECO:0000313" key="7">
    <source>
        <dbReference type="EMBL" id="MEQ2208038.1"/>
    </source>
</evidence>
<name>A0ABV0RIP1_9TELE</name>
<evidence type="ECO:0000256" key="5">
    <source>
        <dbReference type="PROSITE-ProRule" id="PRU00042"/>
    </source>
</evidence>
<keyword evidence="1" id="KW-0479">Metal-binding</keyword>
<proteinExistence type="predicted"/>
<keyword evidence="8" id="KW-1185">Reference proteome</keyword>
<organism evidence="7 8">
    <name type="scientific">Xenoophorus captivus</name>
    <dbReference type="NCBI Taxonomy" id="1517983"/>
    <lineage>
        <taxon>Eukaryota</taxon>
        <taxon>Metazoa</taxon>
        <taxon>Chordata</taxon>
        <taxon>Craniata</taxon>
        <taxon>Vertebrata</taxon>
        <taxon>Euteleostomi</taxon>
        <taxon>Actinopterygii</taxon>
        <taxon>Neopterygii</taxon>
        <taxon>Teleostei</taxon>
        <taxon>Neoteleostei</taxon>
        <taxon>Acanthomorphata</taxon>
        <taxon>Ovalentaria</taxon>
        <taxon>Atherinomorphae</taxon>
        <taxon>Cyprinodontiformes</taxon>
        <taxon>Goodeidae</taxon>
        <taxon>Xenoophorus</taxon>
    </lineage>
</organism>
<evidence type="ECO:0000256" key="2">
    <source>
        <dbReference type="ARBA" id="ARBA00022737"/>
    </source>
</evidence>
<keyword evidence="4" id="KW-0862">Zinc</keyword>
<gene>
    <name evidence="7" type="ORF">XENOCAPTIV_023548</name>
</gene>
<dbReference type="InterPro" id="IPR036236">
    <property type="entry name" value="Znf_C2H2_sf"/>
</dbReference>
<protein>
    <recommendedName>
        <fullName evidence="6">C2H2-type domain-containing protein</fullName>
    </recommendedName>
</protein>
<feature type="domain" description="C2H2-type" evidence="6">
    <location>
        <begin position="76"/>
        <end position="104"/>
    </location>
</feature>
<dbReference type="EMBL" id="JAHRIN010047392">
    <property type="protein sequence ID" value="MEQ2208038.1"/>
    <property type="molecule type" value="Genomic_DNA"/>
</dbReference>
<dbReference type="Pfam" id="PF00096">
    <property type="entry name" value="zf-C2H2"/>
    <property type="match status" value="1"/>
</dbReference>
<feature type="non-terminal residue" evidence="7">
    <location>
        <position position="1"/>
    </location>
</feature>
<sequence>EDWKESRTPGSGRNTVNKSLSCSEFGGQFANRRSLWSHMTCHPRLMSSDCSGNKTCFRERKNIDSLTTFQTSSKDFNCDPCGKSFASKSYLYKHMTNPHRREKTFGSDACGNVFAFKSSLNIHTRIQTGETLF</sequence>
<evidence type="ECO:0000313" key="8">
    <source>
        <dbReference type="Proteomes" id="UP001434883"/>
    </source>
</evidence>
<dbReference type="SMART" id="SM00355">
    <property type="entry name" value="ZnF_C2H2"/>
    <property type="match status" value="2"/>
</dbReference>
<feature type="domain" description="C2H2-type" evidence="6">
    <location>
        <begin position="105"/>
        <end position="132"/>
    </location>
</feature>